<reference evidence="3 4" key="1">
    <citation type="journal article" date="2012" name="Environ. Microbiol.">
        <title>The genome sequence of Desulfatibacillum alkenivorans AK-01: a blueprint for anaerobic alkane oxidation.</title>
        <authorList>
            <person name="Callaghan A.V."/>
            <person name="Morris B.E."/>
            <person name="Pereira I.A."/>
            <person name="McInerney M.J."/>
            <person name="Austin R.N."/>
            <person name="Groves J.T."/>
            <person name="Kukor J.J."/>
            <person name="Suflita J.M."/>
            <person name="Young L.Y."/>
            <person name="Zylstra G.J."/>
            <person name="Wawrik B."/>
        </authorList>
    </citation>
    <scope>NUCLEOTIDE SEQUENCE [LARGE SCALE GENOMIC DNA]</scope>
    <source>
        <strain evidence="3 4">AK-01</strain>
    </source>
</reference>
<proteinExistence type="predicted"/>
<keyword evidence="2" id="KW-0732">Signal</keyword>
<feature type="compositionally biased region" description="Pro residues" evidence="1">
    <location>
        <begin position="238"/>
        <end position="253"/>
    </location>
</feature>
<keyword evidence="4" id="KW-1185">Reference proteome</keyword>
<dbReference type="Proteomes" id="UP000000739">
    <property type="component" value="Chromosome"/>
</dbReference>
<name>B8FJZ1_DESAL</name>
<dbReference type="RefSeq" id="WP_012609858.1">
    <property type="nucleotide sequence ID" value="NC_011768.1"/>
</dbReference>
<feature type="region of interest" description="Disordered" evidence="1">
    <location>
        <begin position="234"/>
        <end position="265"/>
    </location>
</feature>
<protein>
    <recommendedName>
        <fullName evidence="5">Lipoprotein</fullName>
    </recommendedName>
</protein>
<evidence type="ECO:0000256" key="1">
    <source>
        <dbReference type="SAM" id="MobiDB-lite"/>
    </source>
</evidence>
<evidence type="ECO:0000313" key="3">
    <source>
        <dbReference type="EMBL" id="ACL02419.1"/>
    </source>
</evidence>
<dbReference type="KEGG" id="dal:Dalk_0714"/>
<feature type="compositionally biased region" description="Low complexity" evidence="1">
    <location>
        <begin position="254"/>
        <end position="265"/>
    </location>
</feature>
<dbReference type="AlphaFoldDB" id="B8FJZ1"/>
<dbReference type="EMBL" id="CP001322">
    <property type="protein sequence ID" value="ACL02419.1"/>
    <property type="molecule type" value="Genomic_DNA"/>
</dbReference>
<sequence>MKKSYILLVVSVMLFASCAGRGAGRFVHGNAFYSMYTPKLEVLVSPSMPFIEGGERVGMGSDSDEPHVGTSVKKPWWLFGELSRYGEAPLYVKRGVLIEVEELPRTSNWAFHSDLLAGYRNKLHQGSEEILGKNYNWALIAPSWPFTKTQNSILEKAGYKLPYPCVMHVLICKLSRTSMYSVTYFESMEDNAAFFNKERALDQRDAWNSKYMTEFVKRMKKAYEILPLNLEDAARPLPQEPEVPSVDPPPPPSSGDFAPPSSEEA</sequence>
<evidence type="ECO:0000313" key="4">
    <source>
        <dbReference type="Proteomes" id="UP000000739"/>
    </source>
</evidence>
<evidence type="ECO:0000256" key="2">
    <source>
        <dbReference type="SAM" id="SignalP"/>
    </source>
</evidence>
<gene>
    <name evidence="3" type="ordered locus">Dalk_0714</name>
</gene>
<feature type="chain" id="PRO_5002872419" description="Lipoprotein" evidence="2">
    <location>
        <begin position="23"/>
        <end position="265"/>
    </location>
</feature>
<evidence type="ECO:0008006" key="5">
    <source>
        <dbReference type="Google" id="ProtNLM"/>
    </source>
</evidence>
<dbReference type="HOGENOM" id="CLU_1048573_0_0_7"/>
<accession>B8FJZ1</accession>
<organism evidence="3 4">
    <name type="scientific">Desulfatibacillum aliphaticivorans</name>
    <dbReference type="NCBI Taxonomy" id="218208"/>
    <lineage>
        <taxon>Bacteria</taxon>
        <taxon>Pseudomonadati</taxon>
        <taxon>Thermodesulfobacteriota</taxon>
        <taxon>Desulfobacteria</taxon>
        <taxon>Desulfobacterales</taxon>
        <taxon>Desulfatibacillaceae</taxon>
        <taxon>Desulfatibacillum</taxon>
    </lineage>
</organism>
<dbReference type="PROSITE" id="PS51257">
    <property type="entry name" value="PROKAR_LIPOPROTEIN"/>
    <property type="match status" value="1"/>
</dbReference>
<feature type="signal peptide" evidence="2">
    <location>
        <begin position="1"/>
        <end position="22"/>
    </location>
</feature>